<dbReference type="PROSITE" id="PS00486">
    <property type="entry name" value="DNA_MISMATCH_REPAIR_2"/>
    <property type="match status" value="1"/>
</dbReference>
<comment type="caution">
    <text evidence="10">The sequence shown here is derived from an EMBL/GenBank/DDBJ whole genome shotgun (WGS) entry which is preliminary data.</text>
</comment>
<dbReference type="PIRSF" id="PIRSF005814">
    <property type="entry name" value="MutS_YshD"/>
    <property type="match status" value="1"/>
</dbReference>
<reference evidence="10 11" key="1">
    <citation type="submission" date="2020-05" db="EMBL/GenBank/DDBJ databases">
        <title>Draft genome sequence of Desulfovibrio psychrotolerans JS1T.</title>
        <authorList>
            <person name="Ueno A."/>
            <person name="Tamazawa S."/>
            <person name="Tamamura S."/>
            <person name="Murakami T."/>
            <person name="Kiyama T."/>
            <person name="Inomata H."/>
            <person name="Amano Y."/>
            <person name="Miyakawa K."/>
            <person name="Tamaki H."/>
            <person name="Naganuma T."/>
            <person name="Kaneko K."/>
        </authorList>
    </citation>
    <scope>NUCLEOTIDE SEQUENCE [LARGE SCALE GENOMIC DNA]</scope>
    <source>
        <strain evidence="10 11">JS1</strain>
    </source>
</reference>
<dbReference type="InterPro" id="IPR036063">
    <property type="entry name" value="Smr_dom_sf"/>
</dbReference>
<dbReference type="Proteomes" id="UP000503820">
    <property type="component" value="Unassembled WGS sequence"/>
</dbReference>
<dbReference type="GO" id="GO:0030983">
    <property type="term" value="F:mismatched DNA binding"/>
    <property type="evidence" value="ECO:0007669"/>
    <property type="project" value="InterPro"/>
</dbReference>
<evidence type="ECO:0000256" key="2">
    <source>
        <dbReference type="ARBA" id="ARBA00022741"/>
    </source>
</evidence>
<keyword evidence="1 7" id="KW-0699">rRNA-binding</keyword>
<dbReference type="SMART" id="SM00534">
    <property type="entry name" value="MUTSac"/>
    <property type="match status" value="1"/>
</dbReference>
<dbReference type="Pfam" id="PF00488">
    <property type="entry name" value="MutS_V"/>
    <property type="match status" value="1"/>
</dbReference>
<dbReference type="PROSITE" id="PS50828">
    <property type="entry name" value="SMR"/>
    <property type="match status" value="1"/>
</dbReference>
<name>A0A7J0BPL1_9BACT</name>
<dbReference type="SMART" id="SM00463">
    <property type="entry name" value="SMR"/>
    <property type="match status" value="1"/>
</dbReference>
<keyword evidence="2 7" id="KW-0547">Nucleotide-binding</keyword>
<keyword evidence="6 7" id="KW-0238">DNA-binding</keyword>
<evidence type="ECO:0000256" key="4">
    <source>
        <dbReference type="ARBA" id="ARBA00022840"/>
    </source>
</evidence>
<dbReference type="GO" id="GO:0005524">
    <property type="term" value="F:ATP binding"/>
    <property type="evidence" value="ECO:0007669"/>
    <property type="project" value="UniProtKB-UniRule"/>
</dbReference>
<dbReference type="InterPro" id="IPR036187">
    <property type="entry name" value="DNA_mismatch_repair_MutS_sf"/>
</dbReference>
<evidence type="ECO:0000313" key="11">
    <source>
        <dbReference type="Proteomes" id="UP000503820"/>
    </source>
</evidence>
<protein>
    <recommendedName>
        <fullName evidence="7">Endonuclease MutS2</fullName>
        <ecNumber evidence="7">3.1.-.-</ecNumber>
    </recommendedName>
    <alternativeName>
        <fullName evidence="7">Ribosome-associated protein quality control-upstream factor</fullName>
        <shortName evidence="7">RQC-upstream factor</shortName>
        <shortName evidence="7">RqcU</shortName>
        <ecNumber evidence="7">3.6.4.-</ecNumber>
    </alternativeName>
</protein>
<dbReference type="EC" id="3.6.4.-" evidence="7"/>
<keyword evidence="4 7" id="KW-0067">ATP-binding</keyword>
<feature type="domain" description="Smr" evidence="9">
    <location>
        <begin position="693"/>
        <end position="768"/>
    </location>
</feature>
<evidence type="ECO:0000259" key="9">
    <source>
        <dbReference type="PROSITE" id="PS50828"/>
    </source>
</evidence>
<keyword evidence="5 7" id="KW-0694">RNA-binding</keyword>
<comment type="subunit">
    <text evidence="7">Homodimer. Binds to stalled ribosomes, contacting rRNA.</text>
</comment>
<dbReference type="InterPro" id="IPR000432">
    <property type="entry name" value="DNA_mismatch_repair_MutS_C"/>
</dbReference>
<keyword evidence="7 10" id="KW-0255">Endonuclease</keyword>
<dbReference type="GO" id="GO:0043023">
    <property type="term" value="F:ribosomal large subunit binding"/>
    <property type="evidence" value="ECO:0007669"/>
    <property type="project" value="UniProtKB-UniRule"/>
</dbReference>
<keyword evidence="8" id="KW-0175">Coiled coil</keyword>
<dbReference type="EMBL" id="BLVP01000001">
    <property type="protein sequence ID" value="GFM35580.1"/>
    <property type="molecule type" value="Genomic_DNA"/>
</dbReference>
<evidence type="ECO:0000256" key="7">
    <source>
        <dbReference type="HAMAP-Rule" id="MF_00092"/>
    </source>
</evidence>
<dbReference type="RefSeq" id="WP_174408290.1">
    <property type="nucleotide sequence ID" value="NZ_BLVP01000001.1"/>
</dbReference>
<dbReference type="PANTHER" id="PTHR48466:SF2">
    <property type="entry name" value="OS10G0509000 PROTEIN"/>
    <property type="match status" value="1"/>
</dbReference>
<dbReference type="InterPro" id="IPR002625">
    <property type="entry name" value="Smr_dom"/>
</dbReference>
<comment type="function">
    <text evidence="7">Endonuclease that is involved in the suppression of homologous recombination and thus may have a key role in the control of bacterial genetic diversity.</text>
</comment>
<dbReference type="NCBIfam" id="TIGR01069">
    <property type="entry name" value="mutS2"/>
    <property type="match status" value="1"/>
</dbReference>
<dbReference type="GO" id="GO:0045910">
    <property type="term" value="P:negative regulation of DNA recombination"/>
    <property type="evidence" value="ECO:0007669"/>
    <property type="project" value="InterPro"/>
</dbReference>
<accession>A0A7J0BPL1</accession>
<keyword evidence="7" id="KW-0540">Nuclease</keyword>
<dbReference type="GO" id="GO:0140664">
    <property type="term" value="F:ATP-dependent DNA damage sensor activity"/>
    <property type="evidence" value="ECO:0007669"/>
    <property type="project" value="InterPro"/>
</dbReference>
<dbReference type="SUPFAM" id="SSF160443">
    <property type="entry name" value="SMR domain-like"/>
    <property type="match status" value="1"/>
</dbReference>
<dbReference type="GO" id="GO:0019843">
    <property type="term" value="F:rRNA binding"/>
    <property type="evidence" value="ECO:0007669"/>
    <property type="project" value="UniProtKB-UniRule"/>
</dbReference>
<dbReference type="Gene3D" id="3.30.1370.110">
    <property type="match status" value="1"/>
</dbReference>
<dbReference type="GO" id="GO:0072344">
    <property type="term" value="P:rescue of stalled ribosome"/>
    <property type="evidence" value="ECO:0007669"/>
    <property type="project" value="UniProtKB-UniRule"/>
</dbReference>
<dbReference type="SUPFAM" id="SSF52540">
    <property type="entry name" value="P-loop containing nucleoside triphosphate hydrolases"/>
    <property type="match status" value="1"/>
</dbReference>
<keyword evidence="11" id="KW-1185">Reference proteome</keyword>
<dbReference type="InterPro" id="IPR007696">
    <property type="entry name" value="DNA_mismatch_repair_MutS_core"/>
</dbReference>
<dbReference type="Gene3D" id="3.40.50.300">
    <property type="entry name" value="P-loop containing nucleotide triphosphate hydrolases"/>
    <property type="match status" value="1"/>
</dbReference>
<evidence type="ECO:0000256" key="5">
    <source>
        <dbReference type="ARBA" id="ARBA00022884"/>
    </source>
</evidence>
<comment type="function">
    <text evidence="7">Acts as a ribosome collision sensor, splitting the ribosome into its 2 subunits. Detects stalled/collided 70S ribosomes which it binds and splits by an ATP-hydrolysis driven conformational change. Acts upstream of the ribosome quality control system (RQC), a ribosome-associated complex that mediates the extraction of incompletely synthesized nascent chains from stalled ribosomes and their subsequent degradation. Probably generates substrates for RQC.</text>
</comment>
<proteinExistence type="inferred from homology"/>
<dbReference type="SMART" id="SM00533">
    <property type="entry name" value="MUTSd"/>
    <property type="match status" value="1"/>
</dbReference>
<dbReference type="EC" id="3.1.-.-" evidence="7"/>
<dbReference type="PANTHER" id="PTHR48466">
    <property type="entry name" value="OS10G0509000 PROTEIN-RELATED"/>
    <property type="match status" value="1"/>
</dbReference>
<gene>
    <name evidence="7 10" type="primary">mutS2</name>
    <name evidence="7" type="synonym">rqcU</name>
    <name evidence="10" type="ORF">DSM19430T_02640</name>
</gene>
<keyword evidence="3 7" id="KW-0378">Hydrolase</keyword>
<evidence type="ECO:0000256" key="8">
    <source>
        <dbReference type="SAM" id="Coils"/>
    </source>
</evidence>
<comment type="similarity">
    <text evidence="7">Belongs to the DNA mismatch repair MutS family. MutS2 subfamily.</text>
</comment>
<evidence type="ECO:0000313" key="10">
    <source>
        <dbReference type="EMBL" id="GFM35580.1"/>
    </source>
</evidence>
<dbReference type="AlphaFoldDB" id="A0A7J0BPL1"/>
<evidence type="ECO:0000256" key="6">
    <source>
        <dbReference type="ARBA" id="ARBA00023125"/>
    </source>
</evidence>
<dbReference type="GO" id="GO:0016887">
    <property type="term" value="F:ATP hydrolysis activity"/>
    <property type="evidence" value="ECO:0007669"/>
    <property type="project" value="InterPro"/>
</dbReference>
<feature type="binding site" evidence="7">
    <location>
        <begin position="337"/>
        <end position="344"/>
    </location>
    <ligand>
        <name>ATP</name>
        <dbReference type="ChEBI" id="CHEBI:30616"/>
    </ligand>
</feature>
<dbReference type="HAMAP" id="MF_00092">
    <property type="entry name" value="MutS2"/>
    <property type="match status" value="1"/>
</dbReference>
<dbReference type="InterPro" id="IPR045076">
    <property type="entry name" value="MutS"/>
</dbReference>
<evidence type="ECO:0000256" key="3">
    <source>
        <dbReference type="ARBA" id="ARBA00022801"/>
    </source>
</evidence>
<evidence type="ECO:0000256" key="1">
    <source>
        <dbReference type="ARBA" id="ARBA00022730"/>
    </source>
</evidence>
<sequence>MEQRTLQNLEFDKVLTHLARFAVSEAGQQACLALAPCDRPEEARERTEFFRQGQVWAQFSAFRLRPFAPLTGMFEFVQGAANVLDLDDLWALRQVLAQARELVDSIAAVPGNGVQWPLLQDAVQAYPWPGQCWSGLSRCLGENGQIRDESSPELLLVRQEVRRIHQTCTRKVKEVVQTYNLLQYMQDEYITLANDRYVLPLKSNFKGRVQGIIHDYSQTGETCYFEPMFLVELNNELQELKRQEREEERKVLVYLTGLVRSQFVSVRGVHDLLVTVDVLLAKCALADAFAGGALELLADAPLQLHAARHPLLALSEQGSLPLDIVLKPGQKALVISGGNAGGKTVCLKTLGLITLMAMSGLPVPVASGSSLPHWSRVFAFIGDEQSLETHVSTFTAQIRHLSALWDRADEQALVILDEFGAGTDPAQGAALAQAVIDGLLEKGACVAAATHFPALKAYALGREQVRAASVLFDPATKKPLYRLAYDQVGASQALDVAREHGMPESVLRRAESYLLMDGEDTSALIDRLNSLAVEREKEIETLQRERDKFRTKRDRLEERFEKDRATLFSSVQAQAQGVLQDWKAGRVSHKMALKQLAKTREKLVEKDKEPVRAFGIEDVRPGQRLTYLPWNKTGVVEEVDGRRNRVKLDLAGVSMWTEAKDLAVIDEKNATPAAAHTLGGAVVKAERNISLRLDLRGMRTDVALSELSRFLDKALLGSVLQVEVVHGRGTGALRKEVHRLLKEFPAVANFRLASEEQGGDGMTIVDFK</sequence>
<dbReference type="GO" id="GO:0006298">
    <property type="term" value="P:mismatch repair"/>
    <property type="evidence" value="ECO:0007669"/>
    <property type="project" value="InterPro"/>
</dbReference>
<dbReference type="SUPFAM" id="SSF48334">
    <property type="entry name" value="DNA repair protein MutS, domain III"/>
    <property type="match status" value="1"/>
</dbReference>
<organism evidence="10 11">
    <name type="scientific">Desulfovibrio psychrotolerans</name>
    <dbReference type="NCBI Taxonomy" id="415242"/>
    <lineage>
        <taxon>Bacteria</taxon>
        <taxon>Pseudomonadati</taxon>
        <taxon>Thermodesulfobacteriota</taxon>
        <taxon>Desulfovibrionia</taxon>
        <taxon>Desulfovibrionales</taxon>
        <taxon>Desulfovibrionaceae</taxon>
        <taxon>Desulfovibrio</taxon>
    </lineage>
</organism>
<dbReference type="GO" id="GO:0004519">
    <property type="term" value="F:endonuclease activity"/>
    <property type="evidence" value="ECO:0007669"/>
    <property type="project" value="UniProtKB-UniRule"/>
</dbReference>
<dbReference type="InterPro" id="IPR005747">
    <property type="entry name" value="MutS2"/>
</dbReference>
<dbReference type="InterPro" id="IPR027417">
    <property type="entry name" value="P-loop_NTPase"/>
</dbReference>
<feature type="coiled-coil region" evidence="8">
    <location>
        <begin position="525"/>
        <end position="559"/>
    </location>
</feature>
<dbReference type="Pfam" id="PF01713">
    <property type="entry name" value="Smr"/>
    <property type="match status" value="1"/>
</dbReference>